<gene>
    <name evidence="2" type="ORF">H1016_03255</name>
</gene>
<dbReference type="AlphaFoldDB" id="A0A832XIB5"/>
<proteinExistence type="predicted"/>
<keyword evidence="3" id="KW-1185">Reference proteome</keyword>
<accession>A0A832XIB5</accession>
<dbReference type="SUPFAM" id="SSF54909">
    <property type="entry name" value="Dimeric alpha+beta barrel"/>
    <property type="match status" value="1"/>
</dbReference>
<dbReference type="InterPro" id="IPR011008">
    <property type="entry name" value="Dimeric_a/b-barrel"/>
</dbReference>
<dbReference type="Pfam" id="PF01037">
    <property type="entry name" value="AsnC_trans_reg"/>
    <property type="match status" value="1"/>
</dbReference>
<dbReference type="Proteomes" id="UP000646946">
    <property type="component" value="Unassembled WGS sequence"/>
</dbReference>
<organism evidence="2 3">
    <name type="scientific">Candidatus Naiadarchaeum limnaeum</name>
    <dbReference type="NCBI Taxonomy" id="2756139"/>
    <lineage>
        <taxon>Archaea</taxon>
        <taxon>Candidatus Undinarchaeota</taxon>
        <taxon>Candidatus Undinarchaeia</taxon>
        <taxon>Candidatus Naiadarchaeales</taxon>
        <taxon>Candidatus Naiadarchaeaceae</taxon>
        <taxon>Candidatus Naiadarchaeum</taxon>
    </lineage>
</organism>
<reference evidence="2 3" key="1">
    <citation type="journal article" name="Nat. Commun.">
        <title>Undinarchaeota illuminate DPANN phylogeny and the impact of gene transfer on archaeal evolution.</title>
        <authorList>
            <person name="Dombrowski N."/>
            <person name="Williams T.A."/>
            <person name="Sun J."/>
            <person name="Woodcroft B.J."/>
            <person name="Lee J.H."/>
            <person name="Minh B.Q."/>
            <person name="Rinke C."/>
            <person name="Spang A."/>
        </authorList>
    </citation>
    <scope>NUCLEOTIDE SEQUENCE [LARGE SCALE GENOMIC DNA]</scope>
    <source>
        <strain evidence="2">MAG_bin1129</strain>
    </source>
</reference>
<evidence type="ECO:0000313" key="3">
    <source>
        <dbReference type="Proteomes" id="UP000646946"/>
    </source>
</evidence>
<name>A0A832XIB5_9ARCH</name>
<comment type="caution">
    <text evidence="2">The sequence shown here is derived from an EMBL/GenBank/DDBJ whole genome shotgun (WGS) entry which is preliminary data.</text>
</comment>
<evidence type="ECO:0000259" key="1">
    <source>
        <dbReference type="Pfam" id="PF01037"/>
    </source>
</evidence>
<feature type="domain" description="Transcription regulator AsnC/Lrp ligand binding" evidence="1">
    <location>
        <begin position="9"/>
        <end position="76"/>
    </location>
</feature>
<sequence>MIRAYILGKVNPNSERKVLDKLKKISGVKSANITFGSYDLVVRVEATDEIKLKNIVIDEIRKIPEITKTLTLIVQKV</sequence>
<dbReference type="EMBL" id="DVAB01000025">
    <property type="protein sequence ID" value="HIK00531.1"/>
    <property type="molecule type" value="Genomic_DNA"/>
</dbReference>
<dbReference type="Gene3D" id="3.30.70.920">
    <property type="match status" value="1"/>
</dbReference>
<dbReference type="InterPro" id="IPR019887">
    <property type="entry name" value="Tscrpt_reg_AsnC/Lrp_C"/>
</dbReference>
<evidence type="ECO:0000313" key="2">
    <source>
        <dbReference type="EMBL" id="HIK00531.1"/>
    </source>
</evidence>
<protein>
    <submittedName>
        <fullName evidence="2">Lrp/AsnC ligand binding domain-containing protein</fullName>
    </submittedName>
</protein>